<dbReference type="Pfam" id="PF03091">
    <property type="entry name" value="CutA1"/>
    <property type="match status" value="1"/>
</dbReference>
<sequence length="112" mass="12257">MATARTPDFVTVCTTTDDRGVADAIARAAIERRFGACARILMAESVYRWKGEICVAAEFVVEIKTTAERAPKVEALIRELHAYELPEIVVHPIVGGSQAYFDWLSGELDAAS</sequence>
<comment type="caution">
    <text evidence="2">The sequence shown here is derived from an EMBL/GenBank/DDBJ whole genome shotgun (WGS) entry which is preliminary data.</text>
</comment>
<reference evidence="2 3" key="1">
    <citation type="submission" date="2018-12" db="EMBL/GenBank/DDBJ databases">
        <title>bacterium Hansschlegelia zhihuaiae S113.</title>
        <authorList>
            <person name="He J."/>
        </authorList>
    </citation>
    <scope>NUCLEOTIDE SEQUENCE [LARGE SCALE GENOMIC DNA]</scope>
    <source>
        <strain evidence="2 3">S 113</strain>
    </source>
</reference>
<dbReference type="AlphaFoldDB" id="A0A4Q0M7R4"/>
<evidence type="ECO:0000313" key="3">
    <source>
        <dbReference type="Proteomes" id="UP000289708"/>
    </source>
</evidence>
<dbReference type="InterPro" id="IPR004323">
    <property type="entry name" value="Ion_tolerance_CutA"/>
</dbReference>
<dbReference type="Proteomes" id="UP000289708">
    <property type="component" value="Unassembled WGS sequence"/>
</dbReference>
<gene>
    <name evidence="2" type="ORF">EK403_19600</name>
</gene>
<comment type="similarity">
    <text evidence="1">Belongs to the CutA family.</text>
</comment>
<evidence type="ECO:0000313" key="2">
    <source>
        <dbReference type="EMBL" id="RXF68766.1"/>
    </source>
</evidence>
<dbReference type="GO" id="GO:0005507">
    <property type="term" value="F:copper ion binding"/>
    <property type="evidence" value="ECO:0007669"/>
    <property type="project" value="TreeGrafter"/>
</dbReference>
<dbReference type="PANTHER" id="PTHR23419:SF8">
    <property type="entry name" value="FI09726P"/>
    <property type="match status" value="1"/>
</dbReference>
<proteinExistence type="inferred from homology"/>
<accession>A0A4Q0M7R4</accession>
<dbReference type="PANTHER" id="PTHR23419">
    <property type="entry name" value="DIVALENT CATION TOLERANCE CUTA-RELATED"/>
    <property type="match status" value="1"/>
</dbReference>
<dbReference type="InterPro" id="IPR015867">
    <property type="entry name" value="N-reg_PII/ATP_PRibTrfase_C"/>
</dbReference>
<protein>
    <submittedName>
        <fullName evidence="2">Divalent-cation tolerance protein CutA</fullName>
    </submittedName>
</protein>
<dbReference type="InterPro" id="IPR011322">
    <property type="entry name" value="N-reg_PII-like_a/b"/>
</dbReference>
<dbReference type="GO" id="GO:0010038">
    <property type="term" value="P:response to metal ion"/>
    <property type="evidence" value="ECO:0007669"/>
    <property type="project" value="InterPro"/>
</dbReference>
<keyword evidence="3" id="KW-1185">Reference proteome</keyword>
<dbReference type="Gene3D" id="3.30.70.120">
    <property type="match status" value="1"/>
</dbReference>
<organism evidence="2 3">
    <name type="scientific">Hansschlegelia zhihuaiae</name>
    <dbReference type="NCBI Taxonomy" id="405005"/>
    <lineage>
        <taxon>Bacteria</taxon>
        <taxon>Pseudomonadati</taxon>
        <taxon>Pseudomonadota</taxon>
        <taxon>Alphaproteobacteria</taxon>
        <taxon>Hyphomicrobiales</taxon>
        <taxon>Methylopilaceae</taxon>
        <taxon>Hansschlegelia</taxon>
    </lineage>
</organism>
<evidence type="ECO:0000256" key="1">
    <source>
        <dbReference type="ARBA" id="ARBA00010169"/>
    </source>
</evidence>
<name>A0A4Q0M7R4_9HYPH</name>
<dbReference type="EMBL" id="RYFI01000024">
    <property type="protein sequence ID" value="RXF68766.1"/>
    <property type="molecule type" value="Genomic_DNA"/>
</dbReference>
<dbReference type="SUPFAM" id="SSF54913">
    <property type="entry name" value="GlnB-like"/>
    <property type="match status" value="1"/>
</dbReference>
<dbReference type="OrthoDB" id="37622at2"/>